<evidence type="ECO:0000256" key="2">
    <source>
        <dbReference type="PIRSR" id="PIRSR640198-1"/>
    </source>
</evidence>
<feature type="binding site" evidence="1">
    <location>
        <position position="69"/>
    </location>
    <ligand>
        <name>ATP</name>
        <dbReference type="ChEBI" id="CHEBI:30616"/>
    </ligand>
</feature>
<dbReference type="GO" id="GO:0005524">
    <property type="term" value="F:ATP binding"/>
    <property type="evidence" value="ECO:0007669"/>
    <property type="project" value="UniProtKB-KW"/>
</dbReference>
<dbReference type="SUPFAM" id="SSF140931">
    <property type="entry name" value="Fic-like"/>
    <property type="match status" value="1"/>
</dbReference>
<dbReference type="PANTHER" id="PTHR13504:SF35">
    <property type="entry name" value="PROTEIN ADENYLYLTRANSFERASE SOFIC"/>
    <property type="match status" value="1"/>
</dbReference>
<dbReference type="Pfam" id="PF02661">
    <property type="entry name" value="Fic"/>
    <property type="match status" value="1"/>
</dbReference>
<feature type="domain" description="Fido" evidence="4">
    <location>
        <begin position="115"/>
        <end position="259"/>
    </location>
</feature>
<feature type="binding site" evidence="3">
    <location>
        <begin position="237"/>
        <end position="238"/>
    </location>
    <ligand>
        <name>ATP</name>
        <dbReference type="ChEBI" id="CHEBI:30616"/>
    </ligand>
</feature>
<dbReference type="InterPro" id="IPR025758">
    <property type="entry name" value="Fic/DOC_N"/>
</dbReference>
<name>A0A1I2SJB6_9CORY</name>
<dbReference type="InterPro" id="IPR040198">
    <property type="entry name" value="Fido_containing"/>
</dbReference>
<keyword evidence="6" id="KW-1185">Reference proteome</keyword>
<dbReference type="InterPro" id="IPR003812">
    <property type="entry name" value="Fido"/>
</dbReference>
<evidence type="ECO:0000256" key="3">
    <source>
        <dbReference type="PIRSR" id="PIRSR640198-2"/>
    </source>
</evidence>
<evidence type="ECO:0000259" key="4">
    <source>
        <dbReference type="PROSITE" id="PS51459"/>
    </source>
</evidence>
<feature type="binding site" evidence="1">
    <location>
        <begin position="200"/>
        <end position="206"/>
    </location>
    <ligand>
        <name>ATP</name>
        <dbReference type="ChEBI" id="CHEBI:30616"/>
    </ligand>
</feature>
<dbReference type="OrthoDB" id="9813719at2"/>
<dbReference type="EMBL" id="FOPJ01000005">
    <property type="protein sequence ID" value="SFG51869.1"/>
    <property type="molecule type" value="Genomic_DNA"/>
</dbReference>
<evidence type="ECO:0000313" key="5">
    <source>
        <dbReference type="EMBL" id="SFG51869.1"/>
    </source>
</evidence>
<gene>
    <name evidence="5" type="ORF">SAMN05660282_01128</name>
</gene>
<proteinExistence type="predicted"/>
<feature type="active site" evidence="2">
    <location>
        <position position="195"/>
    </location>
</feature>
<evidence type="ECO:0000313" key="6">
    <source>
        <dbReference type="Proteomes" id="UP000199065"/>
    </source>
</evidence>
<feature type="binding site" evidence="3">
    <location>
        <begin position="199"/>
        <end position="206"/>
    </location>
    <ligand>
        <name>ATP</name>
        <dbReference type="ChEBI" id="CHEBI:30616"/>
    </ligand>
</feature>
<keyword evidence="1" id="KW-0547">Nucleotide-binding</keyword>
<dbReference type="Gene3D" id="1.10.3290.10">
    <property type="entry name" value="Fido-like domain"/>
    <property type="match status" value="1"/>
</dbReference>
<feature type="binding site" evidence="1">
    <location>
        <position position="195"/>
    </location>
    <ligand>
        <name>ATP</name>
        <dbReference type="ChEBI" id="CHEBI:30616"/>
    </ligand>
</feature>
<keyword evidence="1" id="KW-0067">ATP-binding</keyword>
<dbReference type="PIRSF" id="PIRSF038925">
    <property type="entry name" value="AMP-prot_trans"/>
    <property type="match status" value="1"/>
</dbReference>
<dbReference type="Pfam" id="PF13784">
    <property type="entry name" value="Fic_N"/>
    <property type="match status" value="1"/>
</dbReference>
<dbReference type="PROSITE" id="PS51459">
    <property type="entry name" value="FIDO"/>
    <property type="match status" value="1"/>
</dbReference>
<dbReference type="InterPro" id="IPR026287">
    <property type="entry name" value="SoFic-like"/>
</dbReference>
<dbReference type="InterPro" id="IPR036597">
    <property type="entry name" value="Fido-like_dom_sf"/>
</dbReference>
<accession>A0A1I2SJB6</accession>
<dbReference type="Proteomes" id="UP000199065">
    <property type="component" value="Unassembled WGS sequence"/>
</dbReference>
<dbReference type="InterPro" id="IPR048770">
    <property type="entry name" value="SoFic-like_C"/>
</dbReference>
<dbReference type="RefSeq" id="WP_092285284.1">
    <property type="nucleotide sequence ID" value="NZ_VXKI01000005.1"/>
</dbReference>
<protein>
    <submittedName>
        <fullName evidence="5">Fic family protein</fullName>
    </submittedName>
</protein>
<evidence type="ECO:0000256" key="1">
    <source>
        <dbReference type="PIRSR" id="PIRSR038925-1"/>
    </source>
</evidence>
<organism evidence="5 6">
    <name type="scientific">Corynebacterium spheniscorum</name>
    <dbReference type="NCBI Taxonomy" id="185761"/>
    <lineage>
        <taxon>Bacteria</taxon>
        <taxon>Bacillati</taxon>
        <taxon>Actinomycetota</taxon>
        <taxon>Actinomycetes</taxon>
        <taxon>Mycobacteriales</taxon>
        <taxon>Corynebacteriaceae</taxon>
        <taxon>Corynebacterium</taxon>
    </lineage>
</organism>
<feature type="binding site" evidence="1">
    <location>
        <position position="237"/>
    </location>
    <ligand>
        <name>ATP</name>
        <dbReference type="ChEBI" id="CHEBI:30616"/>
    </ligand>
</feature>
<dbReference type="PANTHER" id="PTHR13504">
    <property type="entry name" value="FIDO DOMAIN-CONTAINING PROTEIN DDB_G0283145"/>
    <property type="match status" value="1"/>
</dbReference>
<reference evidence="5 6" key="1">
    <citation type="submission" date="2016-10" db="EMBL/GenBank/DDBJ databases">
        <authorList>
            <person name="de Groot N.N."/>
        </authorList>
    </citation>
    <scope>NUCLEOTIDE SEQUENCE [LARGE SCALE GENOMIC DNA]</scope>
    <source>
        <strain>J11</strain>
        <strain evidence="6">PG 39</strain>
    </source>
</reference>
<sequence>MRNQPNEPYQDLPPLSPTAEVETYAVLKANIDASRALARLAGACRRLADRDMLLNVIPLMEAQASSEIENIFLTQEELFQRGNHALPGGSSSVREVLRYRDALLSGVQFLKRGPLGMETVLDLGNIIAPEKGRVHTFPGTFIGNPVTKERVYTPPQGEEVLLKHLSAWENFLHDDHGIDPLIAMALAHYQFEAIHPFSDGNGRTGRVLNILLLIEAGLLELPVLYLSGYIVRHKDTYYERLNAVTREEAWESWILFMLGGIRSTAQWTLELMETSEELRAEMEESIREVGNHLPAAELTRLLFSQPYLRIENVVEAGLAKRQTASVWLGKLVEAKLIGVEKLGRQKVFINHRLVDALFHTPLPE</sequence>
<dbReference type="Pfam" id="PF21248">
    <property type="entry name" value="SoFic-like_C"/>
    <property type="match status" value="1"/>
</dbReference>
<dbReference type="AlphaFoldDB" id="A0A1I2SJB6"/>